<accession>A0A386AY11</accession>
<keyword evidence="1" id="KW-0812">Transmembrane</keyword>
<proteinExistence type="predicted"/>
<keyword evidence="2" id="KW-0150">Chloroplast</keyword>
<organism evidence="2">
    <name type="scientific">Pseudochlorodesmis sp. HV01306a</name>
    <dbReference type="NCBI Taxonomy" id="2358488"/>
    <lineage>
        <taxon>Eukaryota</taxon>
        <taxon>Viridiplantae</taxon>
        <taxon>Chlorophyta</taxon>
        <taxon>core chlorophytes</taxon>
        <taxon>Ulvophyceae</taxon>
        <taxon>TCBD clade</taxon>
        <taxon>Bryopsidales</taxon>
        <taxon>Bryopsidineae</taxon>
        <taxon>Bryopsidaceae</taxon>
        <taxon>Pseudochlorodesmis</taxon>
    </lineage>
</organism>
<keyword evidence="2" id="KW-0934">Plastid</keyword>
<protein>
    <submittedName>
        <fullName evidence="2">Uncharacterized protein</fullName>
    </submittedName>
</protein>
<evidence type="ECO:0000313" key="2">
    <source>
        <dbReference type="EMBL" id="AYC64325.1"/>
    </source>
</evidence>
<reference evidence="2" key="1">
    <citation type="submission" date="2018-07" db="EMBL/GenBank/DDBJ databases">
        <authorList>
            <person name="Quirk P.G."/>
            <person name="Krulwich T.A."/>
        </authorList>
    </citation>
    <scope>NUCLEOTIDE SEQUENCE</scope>
</reference>
<sequence>MFINYFSLYNIPSKNSSYTIKSPKSSGDSNLEGFGGWNNDGSGSGGEGFGNYSHFVFYFLLLAFSIWLYKFAISGIKKTLKKFNQYLNRLVQKNPRNRLIRLYSVFLKTFAVFIALAHQPRSFCLDTSHALACGRIQTLLKILSFFFVRYLILKNSE</sequence>
<feature type="transmembrane region" description="Helical" evidence="1">
    <location>
        <begin position="99"/>
        <end position="117"/>
    </location>
</feature>
<geneLocation type="chloroplast" evidence="2"/>
<gene>
    <name evidence="2" type="primary">orf157</name>
</gene>
<reference evidence="2" key="2">
    <citation type="journal article" date="2019" name="Mol. Phylogenet. Evol.">
        <title>Reassessment of the classification of bryopsidales (chlorophyta) based on chloroplast phylogenomic analyses.</title>
        <authorList>
            <person name="Cremen M.C."/>
            <person name="Leliaert F."/>
            <person name="West J."/>
            <person name="Lam D.W."/>
            <person name="Shimada S."/>
            <person name="Lopez-Bautista J.M."/>
            <person name="Verbruggen H."/>
        </authorList>
    </citation>
    <scope>NUCLEOTIDE SEQUENCE</scope>
</reference>
<dbReference type="EMBL" id="MH591094">
    <property type="protein sequence ID" value="AYC64325.1"/>
    <property type="molecule type" value="Genomic_DNA"/>
</dbReference>
<keyword evidence="1" id="KW-1133">Transmembrane helix</keyword>
<feature type="transmembrane region" description="Helical" evidence="1">
    <location>
        <begin position="55"/>
        <end position="73"/>
    </location>
</feature>
<keyword evidence="1" id="KW-0472">Membrane</keyword>
<name>A0A386AY11_9CHLO</name>
<dbReference type="AlphaFoldDB" id="A0A386AY11"/>
<evidence type="ECO:0000256" key="1">
    <source>
        <dbReference type="SAM" id="Phobius"/>
    </source>
</evidence>
<feature type="transmembrane region" description="Helical" evidence="1">
    <location>
        <begin position="129"/>
        <end position="152"/>
    </location>
</feature>